<evidence type="ECO:0000256" key="8">
    <source>
        <dbReference type="ARBA" id="ARBA00023170"/>
    </source>
</evidence>
<keyword evidence="6 10" id="KW-1133">Transmembrane helix</keyword>
<evidence type="ECO:0000313" key="11">
    <source>
        <dbReference type="EMBL" id="QKN21137.1"/>
    </source>
</evidence>
<name>A0A6M9TZ66_ZEUCU</name>
<evidence type="ECO:0000256" key="7">
    <source>
        <dbReference type="ARBA" id="ARBA00023136"/>
    </source>
</evidence>
<evidence type="ECO:0000256" key="3">
    <source>
        <dbReference type="ARBA" id="ARBA00022606"/>
    </source>
</evidence>
<keyword evidence="4 10" id="KW-0812">Transmembrane</keyword>
<organism evidence="11">
    <name type="scientific">Zeugodacus cucurbitae</name>
    <name type="common">Melon fruit fly</name>
    <name type="synonym">Bactrocera cucurbitae</name>
    <dbReference type="NCBI Taxonomy" id="28588"/>
    <lineage>
        <taxon>Eukaryota</taxon>
        <taxon>Metazoa</taxon>
        <taxon>Ecdysozoa</taxon>
        <taxon>Arthropoda</taxon>
        <taxon>Hexapoda</taxon>
        <taxon>Insecta</taxon>
        <taxon>Pterygota</taxon>
        <taxon>Neoptera</taxon>
        <taxon>Endopterygota</taxon>
        <taxon>Diptera</taxon>
        <taxon>Brachycera</taxon>
        <taxon>Muscomorpha</taxon>
        <taxon>Tephritoidea</taxon>
        <taxon>Tephritidae</taxon>
        <taxon>Zeugodacus</taxon>
        <taxon>Zeugodacus</taxon>
    </lineage>
</organism>
<keyword evidence="8 10" id="KW-0675">Receptor</keyword>
<feature type="transmembrane region" description="Helical" evidence="10">
    <location>
        <begin position="244"/>
        <end position="268"/>
    </location>
</feature>
<protein>
    <recommendedName>
        <fullName evidence="10">Odorant receptor</fullName>
    </recommendedName>
</protein>
<dbReference type="GO" id="GO:0005549">
    <property type="term" value="F:odorant binding"/>
    <property type="evidence" value="ECO:0007669"/>
    <property type="project" value="InterPro"/>
</dbReference>
<feature type="transmembrane region" description="Helical" evidence="10">
    <location>
        <begin position="176"/>
        <end position="203"/>
    </location>
</feature>
<comment type="subcellular location">
    <subcellularLocation>
        <location evidence="1 10">Cell membrane</location>
        <topology evidence="1 10">Multi-pass membrane protein</topology>
    </subcellularLocation>
</comment>
<keyword evidence="9 10" id="KW-0807">Transducer</keyword>
<evidence type="ECO:0000256" key="4">
    <source>
        <dbReference type="ARBA" id="ARBA00022692"/>
    </source>
</evidence>
<evidence type="ECO:0000256" key="6">
    <source>
        <dbReference type="ARBA" id="ARBA00022989"/>
    </source>
</evidence>
<evidence type="ECO:0000256" key="1">
    <source>
        <dbReference type="ARBA" id="ARBA00004651"/>
    </source>
</evidence>
<feature type="transmembrane region" description="Helical" evidence="10">
    <location>
        <begin position="274"/>
        <end position="298"/>
    </location>
</feature>
<feature type="transmembrane region" description="Helical" evidence="10">
    <location>
        <begin position="122"/>
        <end position="146"/>
    </location>
</feature>
<feature type="transmembrane region" description="Helical" evidence="10">
    <location>
        <begin position="27"/>
        <end position="47"/>
    </location>
</feature>
<sequence length="377" mass="43406">MSFCEELFNWSLVFMNRAGYFDRHRRASVLLIPPISLCVAAFYRTYILRNDFDEVIVNLFKISGATVTTMRAFVVMYKSQAFLDFFVFVEKWYQGQQRDGEEVTLRKTHEFTQKIRKAAKTLLIVTMIILSYMVLIQLLATVGIGYRKLIVDVAFPGIDFYISPNWEMMSFLQCLYVAPFTFVSYVSYLCLTLIAISFGIFLMKDLQFKLENMNDMTDLEALNCIKKCVKAHVMIIKYHNHMEALFSVGSFADVCIFGIIPCVIIVLSTMDHDISMLIADIQMAAMVMTSTFIFFWVANNFVIESENIANAAYNCNWVDRNKEFRKYIPLIIGNSQKQLQLTAGGIKPINMEFFLTIVRCTYSLFTVLFTMKTGGDS</sequence>
<keyword evidence="3 10" id="KW-0716">Sensory transduction</keyword>
<keyword evidence="7 10" id="KW-0472">Membrane</keyword>
<dbReference type="PANTHER" id="PTHR21137:SF3">
    <property type="entry name" value="ODORANT RECEPTOR 30A-RELATED"/>
    <property type="match status" value="1"/>
</dbReference>
<dbReference type="InterPro" id="IPR004117">
    <property type="entry name" value="7tm6_olfct_rcpt"/>
</dbReference>
<dbReference type="EMBL" id="MT474425">
    <property type="protein sequence ID" value="QKN21137.1"/>
    <property type="molecule type" value="mRNA"/>
</dbReference>
<dbReference type="GO" id="GO:0005886">
    <property type="term" value="C:plasma membrane"/>
    <property type="evidence" value="ECO:0007669"/>
    <property type="project" value="UniProtKB-SubCell"/>
</dbReference>
<proteinExistence type="evidence at transcript level"/>
<reference evidence="11" key="1">
    <citation type="journal article" date="2020" name="Mol. Phylogenet. Evol.">
        <title>Analyses of chemosensory genes provide insight into the evolution of behavioral differences to phytochemicals in Bactrocera species.</title>
        <authorList>
            <person name="Wu Z."/>
            <person name="Cui Y."/>
            <person name="Ma J."/>
            <person name="Qu M."/>
            <person name="Lin J."/>
        </authorList>
    </citation>
    <scope>NUCLEOTIDE SEQUENCE</scope>
</reference>
<dbReference type="GO" id="GO:0007165">
    <property type="term" value="P:signal transduction"/>
    <property type="evidence" value="ECO:0007669"/>
    <property type="project" value="UniProtKB-KW"/>
</dbReference>
<dbReference type="Pfam" id="PF02949">
    <property type="entry name" value="7tm_6"/>
    <property type="match status" value="1"/>
</dbReference>
<comment type="similarity">
    <text evidence="10">Belongs to the insect chemoreceptor superfamily. Heteromeric odorant receptor channel (TC 1.A.69) family.</text>
</comment>
<keyword evidence="5 10" id="KW-0552">Olfaction</keyword>
<gene>
    <name evidence="11" type="primary">OR43a.2</name>
</gene>
<dbReference type="GO" id="GO:0004984">
    <property type="term" value="F:olfactory receptor activity"/>
    <property type="evidence" value="ECO:0007669"/>
    <property type="project" value="InterPro"/>
</dbReference>
<accession>A0A6M9TZ66</accession>
<dbReference type="PANTHER" id="PTHR21137">
    <property type="entry name" value="ODORANT RECEPTOR"/>
    <property type="match status" value="1"/>
</dbReference>
<evidence type="ECO:0000256" key="2">
    <source>
        <dbReference type="ARBA" id="ARBA00022475"/>
    </source>
</evidence>
<evidence type="ECO:0000256" key="10">
    <source>
        <dbReference type="RuleBase" id="RU351113"/>
    </source>
</evidence>
<keyword evidence="2" id="KW-1003">Cell membrane</keyword>
<dbReference type="AlphaFoldDB" id="A0A6M9TZ66"/>
<comment type="caution">
    <text evidence="10">Lacks conserved residue(s) required for the propagation of feature annotation.</text>
</comment>
<evidence type="ECO:0000256" key="9">
    <source>
        <dbReference type="ARBA" id="ARBA00023224"/>
    </source>
</evidence>
<evidence type="ECO:0000256" key="5">
    <source>
        <dbReference type="ARBA" id="ARBA00022725"/>
    </source>
</evidence>